<comment type="function">
    <text evidence="7">Microtubule inner protein (MIP) part of the dynein-decorated doublet microtubules (DMTs) in cilia axoneme, which is required for motile cilia beating.</text>
</comment>
<dbReference type="EMBL" id="NEDP02005594">
    <property type="protein sequence ID" value="OWF37195.1"/>
    <property type="molecule type" value="Genomic_DNA"/>
</dbReference>
<evidence type="ECO:0000256" key="5">
    <source>
        <dbReference type="ARBA" id="ARBA00023212"/>
    </source>
</evidence>
<evidence type="ECO:0000256" key="1">
    <source>
        <dbReference type="ARBA" id="ARBA00004611"/>
    </source>
</evidence>
<proteinExistence type="predicted"/>
<evidence type="ECO:0000256" key="3">
    <source>
        <dbReference type="ARBA" id="ARBA00022846"/>
    </source>
</evidence>
<evidence type="ECO:0000313" key="10">
    <source>
        <dbReference type="Proteomes" id="UP000242188"/>
    </source>
</evidence>
<evidence type="ECO:0000256" key="4">
    <source>
        <dbReference type="ARBA" id="ARBA00023069"/>
    </source>
</evidence>
<dbReference type="InterPro" id="IPR037662">
    <property type="entry name" value="CFAP68/107"/>
</dbReference>
<sequence>MAQGDPMKWHLPGWRIEQRFAPGVLIGNWSEERYTFNKGDQKHNSTHRTDFRNFKGHRPDVMVRRKALLKNNGLGPEHIFHHHGKRYSNNAVSWYDEHYNGRWTENNDLPGLRDWNGHKLSWAPEKSDYPLQGKPTNFGLLQKLENKWSNEIADETRGDYLSTYQNTFHQHPTDTMVKARFAIPKNMSTSLHPVNKINKDLHLRNTSVYKSPEKLPALANV</sequence>
<comment type="caution">
    <text evidence="9">The sequence shown here is derived from an EMBL/GenBank/DDBJ whole genome shotgun (WGS) entry which is preliminary data.</text>
</comment>
<protein>
    <submittedName>
        <fullName evidence="9">Uncharacterized protein</fullName>
    </submittedName>
</protein>
<dbReference type="Proteomes" id="UP000242188">
    <property type="component" value="Unassembled WGS sequence"/>
</dbReference>
<dbReference type="PANTHER" id="PTHR31180:SF2">
    <property type="entry name" value="CILIA- AND FLAGELLA-ASSOCIATED PROTEIN 107"/>
    <property type="match status" value="1"/>
</dbReference>
<evidence type="ECO:0000256" key="6">
    <source>
        <dbReference type="ARBA" id="ARBA00023273"/>
    </source>
</evidence>
<dbReference type="AlphaFoldDB" id="A0A210PL41"/>
<name>A0A210PL41_MIZYE</name>
<dbReference type="Pfam" id="PF22595">
    <property type="entry name" value="CFAP107"/>
    <property type="match status" value="1"/>
</dbReference>
<evidence type="ECO:0000256" key="2">
    <source>
        <dbReference type="ARBA" id="ARBA00022490"/>
    </source>
</evidence>
<evidence type="ECO:0000256" key="7">
    <source>
        <dbReference type="ARBA" id="ARBA00035003"/>
    </source>
</evidence>
<keyword evidence="10" id="KW-1185">Reference proteome</keyword>
<keyword evidence="3" id="KW-0282">Flagellum</keyword>
<keyword evidence="6" id="KW-0966">Cell projection</keyword>
<organism evidence="9 10">
    <name type="scientific">Mizuhopecten yessoensis</name>
    <name type="common">Japanese scallop</name>
    <name type="synonym">Patinopecten yessoensis</name>
    <dbReference type="NCBI Taxonomy" id="6573"/>
    <lineage>
        <taxon>Eukaryota</taxon>
        <taxon>Metazoa</taxon>
        <taxon>Spiralia</taxon>
        <taxon>Lophotrochozoa</taxon>
        <taxon>Mollusca</taxon>
        <taxon>Bivalvia</taxon>
        <taxon>Autobranchia</taxon>
        <taxon>Pteriomorphia</taxon>
        <taxon>Pectinida</taxon>
        <taxon>Pectinoidea</taxon>
        <taxon>Pectinidae</taxon>
        <taxon>Mizuhopecten</taxon>
    </lineage>
</organism>
<dbReference type="PANTHER" id="PTHR31180">
    <property type="entry name" value="CILIA- AND FLAGELLA-ASSOCIATED PROTEIN 107-RELATED"/>
    <property type="match status" value="1"/>
</dbReference>
<dbReference type="OrthoDB" id="8185227at2759"/>
<dbReference type="InterPro" id="IPR054709">
    <property type="entry name" value="CFAP107"/>
</dbReference>
<gene>
    <name evidence="9" type="ORF">KP79_PYT21288</name>
</gene>
<keyword evidence="4" id="KW-0969">Cilium</keyword>
<dbReference type="GO" id="GO:0030317">
    <property type="term" value="P:flagellated sperm motility"/>
    <property type="evidence" value="ECO:0007669"/>
    <property type="project" value="InterPro"/>
</dbReference>
<reference evidence="9 10" key="1">
    <citation type="journal article" date="2017" name="Nat. Ecol. Evol.">
        <title>Scallop genome provides insights into evolution of bilaterian karyotype and development.</title>
        <authorList>
            <person name="Wang S."/>
            <person name="Zhang J."/>
            <person name="Jiao W."/>
            <person name="Li J."/>
            <person name="Xun X."/>
            <person name="Sun Y."/>
            <person name="Guo X."/>
            <person name="Huan P."/>
            <person name="Dong B."/>
            <person name="Zhang L."/>
            <person name="Hu X."/>
            <person name="Sun X."/>
            <person name="Wang J."/>
            <person name="Zhao C."/>
            <person name="Wang Y."/>
            <person name="Wang D."/>
            <person name="Huang X."/>
            <person name="Wang R."/>
            <person name="Lv J."/>
            <person name="Li Y."/>
            <person name="Zhang Z."/>
            <person name="Liu B."/>
            <person name="Lu W."/>
            <person name="Hui Y."/>
            <person name="Liang J."/>
            <person name="Zhou Z."/>
            <person name="Hou R."/>
            <person name="Li X."/>
            <person name="Liu Y."/>
            <person name="Li H."/>
            <person name="Ning X."/>
            <person name="Lin Y."/>
            <person name="Zhao L."/>
            <person name="Xing Q."/>
            <person name="Dou J."/>
            <person name="Li Y."/>
            <person name="Mao J."/>
            <person name="Guo H."/>
            <person name="Dou H."/>
            <person name="Li T."/>
            <person name="Mu C."/>
            <person name="Jiang W."/>
            <person name="Fu Q."/>
            <person name="Fu X."/>
            <person name="Miao Y."/>
            <person name="Liu J."/>
            <person name="Yu Q."/>
            <person name="Li R."/>
            <person name="Liao H."/>
            <person name="Li X."/>
            <person name="Kong Y."/>
            <person name="Jiang Z."/>
            <person name="Chourrout D."/>
            <person name="Li R."/>
            <person name="Bao Z."/>
        </authorList>
    </citation>
    <scope>NUCLEOTIDE SEQUENCE [LARGE SCALE GENOMIC DNA]</scope>
    <source>
        <strain evidence="9 10">PY_sf001</strain>
    </source>
</reference>
<dbReference type="GO" id="GO:0005879">
    <property type="term" value="C:axonemal microtubule"/>
    <property type="evidence" value="ECO:0007669"/>
    <property type="project" value="TreeGrafter"/>
</dbReference>
<accession>A0A210PL41</accession>
<comment type="subunit">
    <text evidence="8">Microtubule inner protein component of sperm flagellar doublet microtubules.</text>
</comment>
<dbReference type="STRING" id="6573.A0A210PL41"/>
<evidence type="ECO:0000256" key="8">
    <source>
        <dbReference type="ARBA" id="ARBA00046435"/>
    </source>
</evidence>
<keyword evidence="5" id="KW-0206">Cytoskeleton</keyword>
<keyword evidence="2" id="KW-0963">Cytoplasm</keyword>
<comment type="subcellular location">
    <subcellularLocation>
        <location evidence="1">Cytoplasm</location>
        <location evidence="1">Cytoskeleton</location>
        <location evidence="1">Flagellum axoneme</location>
    </subcellularLocation>
</comment>
<evidence type="ECO:0000313" key="9">
    <source>
        <dbReference type="EMBL" id="OWF37195.1"/>
    </source>
</evidence>